<evidence type="ECO:0000313" key="2">
    <source>
        <dbReference type="Proteomes" id="UP000034711"/>
    </source>
</evidence>
<proteinExistence type="predicted"/>
<dbReference type="EMBL" id="LCRI01000006">
    <property type="protein sequence ID" value="KKW33071.1"/>
    <property type="molecule type" value="Genomic_DNA"/>
</dbReference>
<reference evidence="1 2" key="1">
    <citation type="journal article" date="2015" name="Nature">
        <title>rRNA introns, odd ribosomes, and small enigmatic genomes across a large radiation of phyla.</title>
        <authorList>
            <person name="Brown C.T."/>
            <person name="Hug L.A."/>
            <person name="Thomas B.C."/>
            <person name="Sharon I."/>
            <person name="Castelle C.J."/>
            <person name="Singh A."/>
            <person name="Wilkins M.J."/>
            <person name="Williams K.H."/>
            <person name="Banfield J.F."/>
        </authorList>
    </citation>
    <scope>NUCLEOTIDE SEQUENCE [LARGE SCALE GENOMIC DNA]</scope>
</reference>
<name>A0A0G1XQ61_9BACT</name>
<accession>A0A0G1XQ61</accession>
<dbReference type="AlphaFoldDB" id="A0A0G1XQ61"/>
<dbReference type="Proteomes" id="UP000034711">
    <property type="component" value="Unassembled WGS sequence"/>
</dbReference>
<evidence type="ECO:0000313" key="1">
    <source>
        <dbReference type="EMBL" id="KKW33071.1"/>
    </source>
</evidence>
<comment type="caution">
    <text evidence="1">The sequence shown here is derived from an EMBL/GenBank/DDBJ whole genome shotgun (WGS) entry which is preliminary data.</text>
</comment>
<gene>
    <name evidence="1" type="ORF">UY77_C0006G0008</name>
</gene>
<sequence>MRIVGSEGSNGGKGKSLLLKVSMERRAAGAGHVIKVSGPQPIVLNHLRNHVPDPFRQLLMVGFNPDDLRQMGCRVVSTVEIVYLQNQIEAEIQIRPEDNVQLVSPGFCYLSLIGSLLDVNVVAGACGFERPSLGDLAQRLHTVLFDEKGYVRGSGGLVNTLPLLSPQGPWWLYGWSSERNLQGLFPVRYASPEHARLMVVGREVVVNAVIGSKGKDVRMVTSRDIIDLLGEERGKDPDWRRVLIGGSPSAVSDISVESVRKEPAVLAITFEEGTVKRFSFERYTSTIDPIINDGPTPSAATIVRLPEVVFGDLIDTPRSMRVRRSIAPRGHGREHRVHA</sequence>
<organism evidence="1 2">
    <name type="scientific">Candidatus Uhrbacteria bacterium GW2011_GWA2_53_10</name>
    <dbReference type="NCBI Taxonomy" id="1618980"/>
    <lineage>
        <taxon>Bacteria</taxon>
        <taxon>Candidatus Uhriibacteriota</taxon>
    </lineage>
</organism>
<protein>
    <submittedName>
        <fullName evidence="1">Uncharacterized protein</fullName>
    </submittedName>
</protein>